<sequence length="130" mass="15430">MSERVKKELSLYRLREIEIDDMKLKVEELKIGEQLGAMNYEEKVQSSMKCKNNDYVMNEIETLEKKIRFNEIANKRIDNALKRLDIDETEVIQKVFIEKKSITRASQELFKSRKSIKNSIDRAFQKLKLA</sequence>
<evidence type="ECO:0000313" key="2">
    <source>
        <dbReference type="EMBL" id="NRV08146.1"/>
    </source>
</evidence>
<dbReference type="InterPro" id="IPR007630">
    <property type="entry name" value="RNA_pol_sigma70_r4"/>
</dbReference>
<keyword evidence="2" id="KW-0240">DNA-directed RNA polymerase</keyword>
<accession>A0A9Q5D457</accession>
<organism evidence="2 3">
    <name type="scientific">Clostridium beijerinckii</name>
    <name type="common">Clostridium MP</name>
    <dbReference type="NCBI Taxonomy" id="1520"/>
    <lineage>
        <taxon>Bacteria</taxon>
        <taxon>Bacillati</taxon>
        <taxon>Bacillota</taxon>
        <taxon>Clostridia</taxon>
        <taxon>Eubacteriales</taxon>
        <taxon>Clostridiaceae</taxon>
        <taxon>Clostridium</taxon>
    </lineage>
</organism>
<dbReference type="EMBL" id="JABSXK010000001">
    <property type="protein sequence ID" value="NRV08146.1"/>
    <property type="molecule type" value="Genomic_DNA"/>
</dbReference>
<dbReference type="InterPro" id="IPR013324">
    <property type="entry name" value="RNA_pol_sigma_r3/r4-like"/>
</dbReference>
<keyword evidence="2" id="KW-0804">Transcription</keyword>
<dbReference type="Pfam" id="PF04545">
    <property type="entry name" value="Sigma70_r4"/>
    <property type="match status" value="1"/>
</dbReference>
<evidence type="ECO:0000313" key="3">
    <source>
        <dbReference type="Proteomes" id="UP000821656"/>
    </source>
</evidence>
<dbReference type="GO" id="GO:0000428">
    <property type="term" value="C:DNA-directed RNA polymerase complex"/>
    <property type="evidence" value="ECO:0007669"/>
    <property type="project" value="UniProtKB-KW"/>
</dbReference>
<gene>
    <name evidence="2" type="ORF">DFH45_001109</name>
</gene>
<dbReference type="Proteomes" id="UP000821656">
    <property type="component" value="Unassembled WGS sequence"/>
</dbReference>
<comment type="caution">
    <text evidence="2">The sequence shown here is derived from an EMBL/GenBank/DDBJ whole genome shotgun (WGS) entry which is preliminary data.</text>
</comment>
<proteinExistence type="predicted"/>
<dbReference type="RefSeq" id="WP_077304672.1">
    <property type="nucleotide sequence ID" value="NZ_CP016090.1"/>
</dbReference>
<protein>
    <submittedName>
        <fullName evidence="2">DNA-directed RNA polymerase specialized sigma24 family protein</fullName>
    </submittedName>
</protein>
<evidence type="ECO:0000259" key="1">
    <source>
        <dbReference type="Pfam" id="PF04545"/>
    </source>
</evidence>
<dbReference type="AlphaFoldDB" id="A0A9Q5D457"/>
<reference evidence="2" key="1">
    <citation type="submission" date="2020-05" db="EMBL/GenBank/DDBJ databases">
        <title>Genomic insights into acetone-butanol-ethanol (ABE) fermentation by sequencing solventogenic clostridia strains.</title>
        <authorList>
            <person name="Brown S."/>
        </authorList>
    </citation>
    <scope>NUCLEOTIDE SEQUENCE</scope>
    <source>
        <strain evidence="2">DJ126</strain>
    </source>
</reference>
<feature type="domain" description="RNA polymerase sigma-70 region 4" evidence="1">
    <location>
        <begin position="80"/>
        <end position="128"/>
    </location>
</feature>
<name>A0A9Q5D457_CLOBE</name>
<dbReference type="SUPFAM" id="SSF88659">
    <property type="entry name" value="Sigma3 and sigma4 domains of RNA polymerase sigma factors"/>
    <property type="match status" value="1"/>
</dbReference>